<gene>
    <name evidence="4" type="ORF">DYE49_01140</name>
</gene>
<dbReference type="Gene3D" id="1.10.357.10">
    <property type="entry name" value="Tetracycline Repressor, domain 2"/>
    <property type="match status" value="1"/>
</dbReference>
<organism evidence="4 5">
    <name type="scientific">Treponema rectale</name>
    <dbReference type="NCBI Taxonomy" id="744512"/>
    <lineage>
        <taxon>Bacteria</taxon>
        <taxon>Pseudomonadati</taxon>
        <taxon>Spirochaetota</taxon>
        <taxon>Spirochaetia</taxon>
        <taxon>Spirochaetales</taxon>
        <taxon>Treponemataceae</taxon>
        <taxon>Treponema</taxon>
    </lineage>
</organism>
<feature type="domain" description="HTH tetR-type" evidence="3">
    <location>
        <begin position="27"/>
        <end position="87"/>
    </location>
</feature>
<dbReference type="GO" id="GO:0003677">
    <property type="term" value="F:DNA binding"/>
    <property type="evidence" value="ECO:0007669"/>
    <property type="project" value="UniProtKB-UniRule"/>
</dbReference>
<dbReference type="PROSITE" id="PS50977">
    <property type="entry name" value="HTH_TETR_2"/>
    <property type="match status" value="1"/>
</dbReference>
<dbReference type="PANTHER" id="PTHR43479">
    <property type="entry name" value="ACREF/ENVCD OPERON REPRESSOR-RELATED"/>
    <property type="match status" value="1"/>
</dbReference>
<dbReference type="KEGG" id="trc:DYE49_01140"/>
<evidence type="ECO:0000256" key="2">
    <source>
        <dbReference type="PROSITE-ProRule" id="PRU00335"/>
    </source>
</evidence>
<reference evidence="4 5" key="1">
    <citation type="submission" date="2018-08" db="EMBL/GenBank/DDBJ databases">
        <title>The first complete genome of Treponema rectale (CHPAT), a commensal spirochete of the bovine rectum.</title>
        <authorList>
            <person name="Staton G.J."/>
            <person name="Clegg S.R."/>
            <person name="Carter S.D."/>
            <person name="Radford A.D."/>
            <person name="Darby A."/>
            <person name="Hall N."/>
            <person name="Birtles R.J."/>
            <person name="Evans N.J."/>
        </authorList>
    </citation>
    <scope>NUCLEOTIDE SEQUENCE [LARGE SCALE GENOMIC DNA]</scope>
    <source>
        <strain evidence="4 5">CHPA</strain>
    </source>
</reference>
<sequence>MVFLWLIIINMKKEITGLKLSNEEINRITKDSIQEALVYLLSKKDIDDISVTEIVNKAGVSRTAYYRNYQSKEDILKDFSMNVFNLIFSQLDREDFAKDPKNWYRFIFTQIKNNARIVKLVVKARLYTAEEFLPKSDLTMLSINEQYQIFAMESALVNLIQKWVEEDFVLSVEEMTELCFKLFPGVGLFMNHN</sequence>
<evidence type="ECO:0000313" key="4">
    <source>
        <dbReference type="EMBL" id="QOS39132.1"/>
    </source>
</evidence>
<dbReference type="InterPro" id="IPR009057">
    <property type="entry name" value="Homeodomain-like_sf"/>
</dbReference>
<dbReference type="AlphaFoldDB" id="A0A7M1XLX8"/>
<feature type="DNA-binding region" description="H-T-H motif" evidence="2">
    <location>
        <begin position="50"/>
        <end position="69"/>
    </location>
</feature>
<accession>A0A7M1XLX8</accession>
<dbReference type="Proteomes" id="UP000593591">
    <property type="component" value="Chromosome"/>
</dbReference>
<dbReference type="PANTHER" id="PTHR43479:SF11">
    <property type="entry name" value="ACREF_ENVCD OPERON REPRESSOR-RELATED"/>
    <property type="match status" value="1"/>
</dbReference>
<keyword evidence="1 2" id="KW-0238">DNA-binding</keyword>
<evidence type="ECO:0000259" key="3">
    <source>
        <dbReference type="PROSITE" id="PS50977"/>
    </source>
</evidence>
<evidence type="ECO:0000313" key="5">
    <source>
        <dbReference type="Proteomes" id="UP000593591"/>
    </source>
</evidence>
<dbReference type="InterPro" id="IPR050624">
    <property type="entry name" value="HTH-type_Tx_Regulator"/>
</dbReference>
<dbReference type="Pfam" id="PF00440">
    <property type="entry name" value="TetR_N"/>
    <property type="match status" value="1"/>
</dbReference>
<proteinExistence type="predicted"/>
<protein>
    <submittedName>
        <fullName evidence="4">TetR/AcrR family transcriptional regulator</fullName>
    </submittedName>
</protein>
<dbReference type="SUPFAM" id="SSF46689">
    <property type="entry name" value="Homeodomain-like"/>
    <property type="match status" value="1"/>
</dbReference>
<name>A0A7M1XLX8_9SPIR</name>
<dbReference type="EMBL" id="CP031517">
    <property type="protein sequence ID" value="QOS39132.1"/>
    <property type="molecule type" value="Genomic_DNA"/>
</dbReference>
<dbReference type="InterPro" id="IPR001647">
    <property type="entry name" value="HTH_TetR"/>
</dbReference>
<evidence type="ECO:0000256" key="1">
    <source>
        <dbReference type="ARBA" id="ARBA00023125"/>
    </source>
</evidence>